<sequence>MYDYAKYENATPKQLVYALSLAEKRAEKLSLQLKENEEFFKFLQKKLRNSFSTKKIKKEELTKETKAILAKDEPTPYTNFDRLLEAVDKEIEAENA</sequence>
<dbReference type="KEGG" id="chv:CHELV3228_0973"/>
<evidence type="ECO:0000313" key="2">
    <source>
        <dbReference type="Proteomes" id="UP000306813"/>
    </source>
</evidence>
<comment type="caution">
    <text evidence="1">The sequence shown here is derived from an EMBL/GenBank/DDBJ whole genome shotgun (WGS) entry which is preliminary data.</text>
</comment>
<gene>
    <name evidence="1" type="ORF">FDW42_06535</name>
</gene>
<proteinExistence type="predicted"/>
<protein>
    <submittedName>
        <fullName evidence="1">Uncharacterized protein</fullName>
    </submittedName>
</protein>
<dbReference type="RefSeq" id="WP_082199810.1">
    <property type="nucleotide sequence ID" value="NZ_CAUWMG010000022.1"/>
</dbReference>
<organism evidence="1 2">
    <name type="scientific">Campylobacter helveticus</name>
    <dbReference type="NCBI Taxonomy" id="28898"/>
    <lineage>
        <taxon>Bacteria</taxon>
        <taxon>Pseudomonadati</taxon>
        <taxon>Campylobacterota</taxon>
        <taxon>Epsilonproteobacteria</taxon>
        <taxon>Campylobacterales</taxon>
        <taxon>Campylobacteraceae</taxon>
        <taxon>Campylobacter</taxon>
    </lineage>
</organism>
<dbReference type="EMBL" id="VDBS01000050">
    <property type="protein sequence ID" value="TNB56796.1"/>
    <property type="molecule type" value="Genomic_DNA"/>
</dbReference>
<reference evidence="1 2" key="1">
    <citation type="submission" date="2019-05" db="EMBL/GenBank/DDBJ databases">
        <title>Draft genomes of eight strains of Campylobacter helveticus isolated from cats and a dog in New Zealand.</title>
        <authorList>
            <person name="Bojanic K."/>
            <person name="Midwinter A.C."/>
            <person name="Biggs P.J."/>
            <person name="Acke E."/>
            <person name="Cornelius A.J."/>
            <person name="Marshall J.C."/>
        </authorList>
    </citation>
    <scope>NUCLEOTIDE SEQUENCE [LARGE SCALE GENOMIC DNA]</scope>
    <source>
        <strain evidence="1 2">ACP123b</strain>
    </source>
</reference>
<name>A0AAX2UI43_9BACT</name>
<dbReference type="AlphaFoldDB" id="A0AAX2UI43"/>
<dbReference type="GeneID" id="52036879"/>
<accession>A0AAX2UI43</accession>
<evidence type="ECO:0000313" key="1">
    <source>
        <dbReference type="EMBL" id="TNB56796.1"/>
    </source>
</evidence>
<dbReference type="Proteomes" id="UP000306813">
    <property type="component" value="Unassembled WGS sequence"/>
</dbReference>